<proteinExistence type="predicted"/>
<dbReference type="SUPFAM" id="SSF81301">
    <property type="entry name" value="Nucleotidyltransferase"/>
    <property type="match status" value="1"/>
</dbReference>
<reference evidence="2" key="2">
    <citation type="submission" date="2020-09" db="EMBL/GenBank/DDBJ databases">
        <authorList>
            <person name="Sun Q."/>
            <person name="Ohkuma M."/>
        </authorList>
    </citation>
    <scope>NUCLEOTIDE SEQUENCE</scope>
    <source>
        <strain evidence="2">JCM 19596</strain>
    </source>
</reference>
<gene>
    <name evidence="2" type="ORF">GCM10009039_27690</name>
</gene>
<keyword evidence="3" id="KW-1185">Reference proteome</keyword>
<evidence type="ECO:0000256" key="1">
    <source>
        <dbReference type="SAM" id="MobiDB-lite"/>
    </source>
</evidence>
<sequence>MSNGSGSGDAREESRHTNTPVIQLQSMELNEGELQVSRELSALDEEVVEFVSVLNDCGINYVIVSGYVAILTGRSRATEDVDIVLERLTQQRTEYLAKTLKQRGYWGMAMPLDKMYEMMSNGDRIRVAEEGELIPNFELWFAKNEVEREALNKAITAVPGDSQLNISPLELRIAYKLRLAQHAGSTSGKDFEDALHLYETFEESLNTEQLEEYLRDLEVEDYYDQLRRA</sequence>
<evidence type="ECO:0000313" key="3">
    <source>
        <dbReference type="Proteomes" id="UP000607197"/>
    </source>
</evidence>
<dbReference type="Proteomes" id="UP000607197">
    <property type="component" value="Unassembled WGS sequence"/>
</dbReference>
<evidence type="ECO:0008006" key="4">
    <source>
        <dbReference type="Google" id="ProtNLM"/>
    </source>
</evidence>
<protein>
    <recommendedName>
        <fullName evidence="4">Nucleotidyltransferase</fullName>
    </recommendedName>
</protein>
<organism evidence="2 3">
    <name type="scientific">Halocalculus aciditolerans</name>
    <dbReference type="NCBI Taxonomy" id="1383812"/>
    <lineage>
        <taxon>Archaea</taxon>
        <taxon>Methanobacteriati</taxon>
        <taxon>Methanobacteriota</taxon>
        <taxon>Stenosarchaea group</taxon>
        <taxon>Halobacteria</taxon>
        <taxon>Halobacteriales</taxon>
        <taxon>Halobacteriaceae</taxon>
        <taxon>Halocalculus</taxon>
    </lineage>
</organism>
<feature type="region of interest" description="Disordered" evidence="1">
    <location>
        <begin position="1"/>
        <end position="21"/>
    </location>
</feature>
<accession>A0A830F6L9</accession>
<reference evidence="2" key="1">
    <citation type="journal article" date="2014" name="Int. J. Syst. Evol. Microbiol.">
        <title>Complete genome sequence of Corynebacterium casei LMG S-19264T (=DSM 44701T), isolated from a smear-ripened cheese.</title>
        <authorList>
            <consortium name="US DOE Joint Genome Institute (JGI-PGF)"/>
            <person name="Walter F."/>
            <person name="Albersmeier A."/>
            <person name="Kalinowski J."/>
            <person name="Ruckert C."/>
        </authorList>
    </citation>
    <scope>NUCLEOTIDE SEQUENCE</scope>
    <source>
        <strain evidence="2">JCM 19596</strain>
    </source>
</reference>
<evidence type="ECO:0000313" key="2">
    <source>
        <dbReference type="EMBL" id="GGL68140.1"/>
    </source>
</evidence>
<dbReference type="InterPro" id="IPR043519">
    <property type="entry name" value="NT_sf"/>
</dbReference>
<dbReference type="Gene3D" id="3.30.460.40">
    <property type="match status" value="1"/>
</dbReference>
<name>A0A830F6L9_9EURY</name>
<dbReference type="AlphaFoldDB" id="A0A830F6L9"/>
<dbReference type="EMBL" id="BMPG01000004">
    <property type="protein sequence ID" value="GGL68140.1"/>
    <property type="molecule type" value="Genomic_DNA"/>
</dbReference>
<comment type="caution">
    <text evidence="2">The sequence shown here is derived from an EMBL/GenBank/DDBJ whole genome shotgun (WGS) entry which is preliminary data.</text>
</comment>